<dbReference type="AlphaFoldDB" id="A0A3E0WKA2"/>
<dbReference type="OrthoDB" id="6419466at2"/>
<reference evidence="2" key="1">
    <citation type="submission" date="2017-05" db="EMBL/GenBank/DDBJ databases">
        <authorList>
            <person name="Sharma S."/>
            <person name="Sidhu C."/>
            <person name="Pinnaka A.K."/>
        </authorList>
    </citation>
    <scope>NUCLEOTIDE SEQUENCE [LARGE SCALE GENOMIC DNA]</scope>
    <source>
        <strain evidence="2">AK93</strain>
    </source>
</reference>
<gene>
    <name evidence="1" type="ORF">CAL65_17765</name>
</gene>
<organism evidence="1 2">
    <name type="scientific">Alkalilimnicola ehrlichii</name>
    <dbReference type="NCBI Taxonomy" id="351052"/>
    <lineage>
        <taxon>Bacteria</taxon>
        <taxon>Pseudomonadati</taxon>
        <taxon>Pseudomonadota</taxon>
        <taxon>Gammaproteobacteria</taxon>
        <taxon>Chromatiales</taxon>
        <taxon>Ectothiorhodospiraceae</taxon>
        <taxon>Alkalilimnicola</taxon>
    </lineage>
</organism>
<accession>A0A3E0WKA2</accession>
<keyword evidence="2" id="KW-1185">Reference proteome</keyword>
<protein>
    <submittedName>
        <fullName evidence="1">Uncharacterized protein</fullName>
    </submittedName>
</protein>
<evidence type="ECO:0000313" key="1">
    <source>
        <dbReference type="EMBL" id="RFA33218.1"/>
    </source>
</evidence>
<name>A0A3E0WKA2_9GAMM</name>
<evidence type="ECO:0000313" key="2">
    <source>
        <dbReference type="Proteomes" id="UP000256763"/>
    </source>
</evidence>
<dbReference type="RefSeq" id="WP_116303456.1">
    <property type="nucleotide sequence ID" value="NZ_NFZV01000022.1"/>
</dbReference>
<comment type="caution">
    <text evidence="1">The sequence shown here is derived from an EMBL/GenBank/DDBJ whole genome shotgun (WGS) entry which is preliminary data.</text>
</comment>
<sequence>MNIETLSEKVYEDLNGRITSVEDSEGIVIYFLCDDWNGFSSSRVFQIQCFDVKESDIQPTFSGGVLFTAQHPLLWNHNETHGYLYYSSEPANRYEILGRVWEAHEKVFGGWRPLTDYANTYHAGQFIEFCKGTHGQLAQGPRSVLDAYQSAVAGLLETKFVASFTPEGGYKALVFDTCFVICKSVAVTELTS</sequence>
<dbReference type="EMBL" id="NFZW01000022">
    <property type="protein sequence ID" value="RFA33218.1"/>
    <property type="molecule type" value="Genomic_DNA"/>
</dbReference>
<dbReference type="Proteomes" id="UP000256763">
    <property type="component" value="Unassembled WGS sequence"/>
</dbReference>
<proteinExistence type="predicted"/>